<dbReference type="PANTHER" id="PTHR11070">
    <property type="entry name" value="UVRD / RECB / PCRA DNA HELICASE FAMILY MEMBER"/>
    <property type="match status" value="1"/>
</dbReference>
<name>A0A0P6XPB4_9CHLR</name>
<feature type="domain" description="NERD" evidence="1">
    <location>
        <begin position="21"/>
        <end position="138"/>
    </location>
</feature>
<dbReference type="GO" id="GO:0005524">
    <property type="term" value="F:ATP binding"/>
    <property type="evidence" value="ECO:0007669"/>
    <property type="project" value="InterPro"/>
</dbReference>
<dbReference type="InterPro" id="IPR027417">
    <property type="entry name" value="P-loop_NTPase"/>
</dbReference>
<comment type="caution">
    <text evidence="2">The sequence shown here is derived from an EMBL/GenBank/DDBJ whole genome shotgun (WGS) entry which is preliminary data.</text>
</comment>
<dbReference type="Pfam" id="PF08378">
    <property type="entry name" value="NERD"/>
    <property type="match status" value="1"/>
</dbReference>
<dbReference type="InterPro" id="IPR011528">
    <property type="entry name" value="NERD"/>
</dbReference>
<dbReference type="RefSeq" id="WP_061919062.1">
    <property type="nucleotide sequence ID" value="NZ_DF967971.1"/>
</dbReference>
<evidence type="ECO:0000313" key="3">
    <source>
        <dbReference type="Proteomes" id="UP000050514"/>
    </source>
</evidence>
<evidence type="ECO:0000259" key="1">
    <source>
        <dbReference type="Pfam" id="PF08378"/>
    </source>
</evidence>
<dbReference type="GO" id="GO:0003677">
    <property type="term" value="F:DNA binding"/>
    <property type="evidence" value="ECO:0007669"/>
    <property type="project" value="InterPro"/>
</dbReference>
<dbReference type="AlphaFoldDB" id="A0A0P6XPB4"/>
<evidence type="ECO:0000313" key="2">
    <source>
        <dbReference type="EMBL" id="KPL70933.1"/>
    </source>
</evidence>
<reference evidence="2 3" key="1">
    <citation type="submission" date="2015-07" db="EMBL/GenBank/DDBJ databases">
        <title>Draft genome of Bellilinea caldifistulae DSM 17877.</title>
        <authorList>
            <person name="Hemp J."/>
            <person name="Ward L.M."/>
            <person name="Pace L.A."/>
            <person name="Fischer W.W."/>
        </authorList>
    </citation>
    <scope>NUCLEOTIDE SEQUENCE [LARGE SCALE GENOMIC DNA]</scope>
    <source>
        <strain evidence="2 3">GOMI-1</strain>
    </source>
</reference>
<accession>A0A0P6XPB4</accession>
<dbReference type="GO" id="GO:0043138">
    <property type="term" value="F:3'-5' DNA helicase activity"/>
    <property type="evidence" value="ECO:0007669"/>
    <property type="project" value="TreeGrafter"/>
</dbReference>
<dbReference type="PANTHER" id="PTHR11070:SF2">
    <property type="entry name" value="ATP-DEPENDENT DNA HELICASE SRS2"/>
    <property type="match status" value="1"/>
</dbReference>
<dbReference type="STRING" id="360411.AC812_16545"/>
<dbReference type="PATRIC" id="fig|360411.5.peg.1855"/>
<sequence length="564" mass="65027">MARMYPQHFPEWALKDEKLSAEKKVYAALSTLPDNYTVFYHVAWQIRSLQQGVEDGEADFIIAHPNKGILILEVKGGQIHYDANLQQWYSKDRYGQEHPIKDPVNQLRRSKGAMISKLRELPSWGNRYINIAYSVVFPDVIAEKILIRPDLSRELIIDAVDLRNLLDKIEQTFDWFHRDGNKFGALGKQGIEILESFLANSITLSTPMGVQLEYEEQKIIELTEQQMALLQFIQRQRRALIEGCAGSGKTMLALEKARQLSEQGFATLLVCFNVPLAEYLREVAPQEVDVFHFHGLCTKLAKDAGLGYRSFLNDEDYYNNVLPEMLLEALENLGTQYDAIIVDEGQDFHIEWLKTLMMALHDGEKGIFYVFYDNNQNIYHRLKDLDNWLKIPPFILNENCRNTQSIHNVVKEFHTASNELVCYGPVGLSPEVYFFSNSAQQEEIVRKSLDRLVNTEKVEPRHITLLTTRAPEHTIFNPGRKLGNFILREWSDKTSRHIDIRVSSTSRFKGLENRVVILTGLEDSDAYWINEILYVACSRARTYLIIVAHERSKSLLEKILPSTK</sequence>
<gene>
    <name evidence="2" type="ORF">AC812_16545</name>
</gene>
<dbReference type="EMBL" id="LGHJ01000028">
    <property type="protein sequence ID" value="KPL70933.1"/>
    <property type="molecule type" value="Genomic_DNA"/>
</dbReference>
<dbReference type="InterPro" id="IPR000212">
    <property type="entry name" value="DNA_helicase_UvrD/REP"/>
</dbReference>
<organism evidence="2 3">
    <name type="scientific">Bellilinea caldifistulae</name>
    <dbReference type="NCBI Taxonomy" id="360411"/>
    <lineage>
        <taxon>Bacteria</taxon>
        <taxon>Bacillati</taxon>
        <taxon>Chloroflexota</taxon>
        <taxon>Anaerolineae</taxon>
        <taxon>Anaerolineales</taxon>
        <taxon>Anaerolineaceae</taxon>
        <taxon>Bellilinea</taxon>
    </lineage>
</organism>
<dbReference type="GO" id="GO:0000725">
    <property type="term" value="P:recombinational repair"/>
    <property type="evidence" value="ECO:0007669"/>
    <property type="project" value="TreeGrafter"/>
</dbReference>
<dbReference type="SUPFAM" id="SSF52540">
    <property type="entry name" value="P-loop containing nucleoside triphosphate hydrolases"/>
    <property type="match status" value="1"/>
</dbReference>
<protein>
    <recommendedName>
        <fullName evidence="1">NERD domain-containing protein</fullName>
    </recommendedName>
</protein>
<dbReference type="Proteomes" id="UP000050514">
    <property type="component" value="Unassembled WGS sequence"/>
</dbReference>
<proteinExistence type="predicted"/>
<dbReference type="Gene3D" id="3.40.50.300">
    <property type="entry name" value="P-loop containing nucleotide triphosphate hydrolases"/>
    <property type="match status" value="2"/>
</dbReference>
<dbReference type="Pfam" id="PF13245">
    <property type="entry name" value="AAA_19"/>
    <property type="match status" value="1"/>
</dbReference>
<keyword evidence="3" id="KW-1185">Reference proteome</keyword>